<sequence>MAVFLRPAKNLRFRPITTTTTIPRFHQIAPSLRLSSTMPVFAEGTDEKTAMAGLNPLLASGWTLDEEERGLNKTYYFKTYTKSVDFLNVVAIRSKSKNHHATMTLKFGSVDIHWTTHFPRGLSMKDVDMAQYCDEQSAHIGTVDQSQAQKCHA</sequence>
<evidence type="ECO:0000256" key="2">
    <source>
        <dbReference type="ARBA" id="ARBA00006472"/>
    </source>
</evidence>
<evidence type="ECO:0000256" key="3">
    <source>
        <dbReference type="ARBA" id="ARBA00013252"/>
    </source>
</evidence>
<dbReference type="AlphaFoldDB" id="A0A2B7XTT6"/>
<dbReference type="InterPro" id="IPR036428">
    <property type="entry name" value="PCD_sf"/>
</dbReference>
<dbReference type="Pfam" id="PF01329">
    <property type="entry name" value="Pterin_4a"/>
    <property type="match status" value="1"/>
</dbReference>
<protein>
    <recommendedName>
        <fullName evidence="3">4a-hydroxytetrahydrobiopterin dehydratase</fullName>
        <ecNumber evidence="3">4.2.1.96</ecNumber>
    </recommendedName>
    <alternativeName>
        <fullName evidence="5">4-alpha-hydroxy-tetrahydropterin dehydratase</fullName>
    </alternativeName>
</protein>
<reference evidence="6 7" key="1">
    <citation type="submission" date="2017-10" db="EMBL/GenBank/DDBJ databases">
        <title>Comparative genomics in systemic dimorphic fungi from Ajellomycetaceae.</title>
        <authorList>
            <person name="Munoz J.F."/>
            <person name="Mcewen J.G."/>
            <person name="Clay O.K."/>
            <person name="Cuomo C.A."/>
        </authorList>
    </citation>
    <scope>NUCLEOTIDE SEQUENCE [LARGE SCALE GENOMIC DNA]</scope>
    <source>
        <strain evidence="6 7">UAMH7299</strain>
    </source>
</reference>
<evidence type="ECO:0000313" key="7">
    <source>
        <dbReference type="Proteomes" id="UP000224634"/>
    </source>
</evidence>
<keyword evidence="7" id="KW-1185">Reference proteome</keyword>
<evidence type="ECO:0000256" key="5">
    <source>
        <dbReference type="ARBA" id="ARBA00030497"/>
    </source>
</evidence>
<dbReference type="Gene3D" id="3.30.1360.20">
    <property type="entry name" value="Transcriptional coactivator/pterin dehydratase"/>
    <property type="match status" value="1"/>
</dbReference>
<comment type="similarity">
    <text evidence="2">Belongs to the pterin-4-alpha-carbinolamine dehydratase family.</text>
</comment>
<dbReference type="EMBL" id="PDNA01000123">
    <property type="protein sequence ID" value="PGH12052.1"/>
    <property type="molecule type" value="Genomic_DNA"/>
</dbReference>
<dbReference type="EC" id="4.2.1.96" evidence="3"/>
<dbReference type="CDD" id="cd00488">
    <property type="entry name" value="PCD_DCoH"/>
    <property type="match status" value="1"/>
</dbReference>
<comment type="catalytic activity">
    <reaction evidence="1">
        <text>(4aS,6R)-4a-hydroxy-L-erythro-5,6,7,8-tetrahydrobiopterin = (6R)-L-erythro-6,7-dihydrobiopterin + H2O</text>
        <dbReference type="Rhea" id="RHEA:11920"/>
        <dbReference type="ChEBI" id="CHEBI:15377"/>
        <dbReference type="ChEBI" id="CHEBI:15642"/>
        <dbReference type="ChEBI" id="CHEBI:43120"/>
        <dbReference type="EC" id="4.2.1.96"/>
    </reaction>
</comment>
<evidence type="ECO:0000256" key="4">
    <source>
        <dbReference type="ARBA" id="ARBA00023239"/>
    </source>
</evidence>
<proteinExistence type="inferred from homology"/>
<comment type="caution">
    <text evidence="6">The sequence shown here is derived from an EMBL/GenBank/DDBJ whole genome shotgun (WGS) entry which is preliminary data.</text>
</comment>
<evidence type="ECO:0000256" key="1">
    <source>
        <dbReference type="ARBA" id="ARBA00001554"/>
    </source>
</evidence>
<dbReference type="GO" id="GO:0006729">
    <property type="term" value="P:tetrahydrobiopterin biosynthetic process"/>
    <property type="evidence" value="ECO:0007669"/>
    <property type="project" value="InterPro"/>
</dbReference>
<dbReference type="Proteomes" id="UP000224634">
    <property type="component" value="Unassembled WGS sequence"/>
</dbReference>
<dbReference type="OrthoDB" id="277398at2759"/>
<dbReference type="GO" id="GO:0008124">
    <property type="term" value="F:4-alpha-hydroxytetrahydrobiopterin dehydratase activity"/>
    <property type="evidence" value="ECO:0007669"/>
    <property type="project" value="UniProtKB-EC"/>
</dbReference>
<name>A0A2B7XTT6_POLH7</name>
<dbReference type="InterPro" id="IPR001533">
    <property type="entry name" value="Pterin_deHydtase"/>
</dbReference>
<gene>
    <name evidence="6" type="ORF">AJ80_06871</name>
</gene>
<dbReference type="STRING" id="1447883.A0A2B7XTT6"/>
<accession>A0A2B7XTT6</accession>
<dbReference type="PANTHER" id="PTHR12599">
    <property type="entry name" value="PTERIN-4-ALPHA-CARBINOLAMINE DEHYDRATASE"/>
    <property type="match status" value="1"/>
</dbReference>
<dbReference type="PANTHER" id="PTHR12599:SF0">
    <property type="entry name" value="PTERIN-4-ALPHA-CARBINOLAMINE DEHYDRATASE"/>
    <property type="match status" value="1"/>
</dbReference>
<dbReference type="SUPFAM" id="SSF55248">
    <property type="entry name" value="PCD-like"/>
    <property type="match status" value="1"/>
</dbReference>
<keyword evidence="4" id="KW-0456">Lyase</keyword>
<organism evidence="6 7">
    <name type="scientific">Polytolypa hystricis (strain UAMH7299)</name>
    <dbReference type="NCBI Taxonomy" id="1447883"/>
    <lineage>
        <taxon>Eukaryota</taxon>
        <taxon>Fungi</taxon>
        <taxon>Dikarya</taxon>
        <taxon>Ascomycota</taxon>
        <taxon>Pezizomycotina</taxon>
        <taxon>Eurotiomycetes</taxon>
        <taxon>Eurotiomycetidae</taxon>
        <taxon>Onygenales</taxon>
        <taxon>Onygenales incertae sedis</taxon>
        <taxon>Polytolypa</taxon>
    </lineage>
</organism>
<evidence type="ECO:0000313" key="6">
    <source>
        <dbReference type="EMBL" id="PGH12052.1"/>
    </source>
</evidence>